<proteinExistence type="predicted"/>
<dbReference type="InterPro" id="IPR011050">
    <property type="entry name" value="Pectin_lyase_fold/virulence"/>
</dbReference>
<gene>
    <name evidence="1" type="ORF">SAMN05878482_101665</name>
</gene>
<sequence>MNNIDWVSIKDFPIIIPEIDDSSRIQRATDTGYTVFFPDGEYICKNVIPRNNMHWFGLGNAVLKLPRGTTEGSILYYGDLNHQTVDNDDSLPALKGIRIEGMKFDNNGNNSNLTRLITLVNVYDVNIEYCKFYIANTGILLSSTTSHASYDKNHNINIDTCEFTQSDITVPLGFAINMQAAIHGGNIHMCKFINLKVRSAIRMYESTIVNDHIYSSSSWNFDKNKFINIKDPLPGTTGTGNDANGMYLRGIFLNVTNNEFWGVEGNNIEMQNTQLSTFTRNPFNDERFNTVSGNKFVILDEHLFQGEAVVHFRNSHTIASNNQFFIDCTSGQKGYFPCITAKWGQRVQIMGNNFKTINTREVVEIYGAVGTYGLDYEDVIISNNIFDPNIVKSYGSVKITSVGTSVIKSVLIEGNSFKGFNAVEFCNAFLNSSYGQIEKIVFKGNSVEGKPFTFKNGSPKKIESDMFGTYTFYVNATTGDDNNARLTEIGYPAKTLSRVLTMLPKNCESASIIIKIADGIYNNVTSVGLSEFQMNGTLTITGNVTTPNKVIIPRIYFWNSFIHQLIIEGVKTNHATADGLSFQNFTGFANIRNSLLHAKDALTALASDRIIVENCDFNNIRYGITAQRLTTIYSSSNTGLSRINNLRAQSGSTIIMNGTQPSGTELIDTGGQLR</sequence>
<name>A0A9X8WHP6_9BACI</name>
<reference evidence="1 2" key="1">
    <citation type="submission" date="2017-01" db="EMBL/GenBank/DDBJ databases">
        <authorList>
            <person name="Varghese N."/>
            <person name="Submissions S."/>
        </authorList>
    </citation>
    <scope>NUCLEOTIDE SEQUENCE [LARGE SCALE GENOMIC DNA]</scope>
    <source>
        <strain evidence="1 2">RUG2-6</strain>
    </source>
</reference>
<evidence type="ECO:0000313" key="1">
    <source>
        <dbReference type="EMBL" id="SIQ21718.1"/>
    </source>
</evidence>
<organism evidence="1 2">
    <name type="scientific">Peribacillus simplex</name>
    <dbReference type="NCBI Taxonomy" id="1478"/>
    <lineage>
        <taxon>Bacteria</taxon>
        <taxon>Bacillati</taxon>
        <taxon>Bacillota</taxon>
        <taxon>Bacilli</taxon>
        <taxon>Bacillales</taxon>
        <taxon>Bacillaceae</taxon>
        <taxon>Peribacillus</taxon>
    </lineage>
</organism>
<dbReference type="Proteomes" id="UP000185829">
    <property type="component" value="Unassembled WGS sequence"/>
</dbReference>
<dbReference type="InterPro" id="IPR012334">
    <property type="entry name" value="Pectin_lyas_fold"/>
</dbReference>
<dbReference type="Gene3D" id="2.160.20.10">
    <property type="entry name" value="Single-stranded right-handed beta-helix, Pectin lyase-like"/>
    <property type="match status" value="1"/>
</dbReference>
<dbReference type="SUPFAM" id="SSF51126">
    <property type="entry name" value="Pectin lyase-like"/>
    <property type="match status" value="2"/>
</dbReference>
<accession>A0A9X8WHP6</accession>
<comment type="caution">
    <text evidence="1">The sequence shown here is derived from an EMBL/GenBank/DDBJ whole genome shotgun (WGS) entry which is preliminary data.</text>
</comment>
<dbReference type="RefSeq" id="WP_076365054.1">
    <property type="nucleotide sequence ID" value="NZ_FTMX01000001.1"/>
</dbReference>
<dbReference type="EMBL" id="FTMX01000001">
    <property type="protein sequence ID" value="SIQ21718.1"/>
    <property type="molecule type" value="Genomic_DNA"/>
</dbReference>
<dbReference type="AlphaFoldDB" id="A0A9X8WHP6"/>
<evidence type="ECO:0000313" key="2">
    <source>
        <dbReference type="Proteomes" id="UP000185829"/>
    </source>
</evidence>
<protein>
    <submittedName>
        <fullName evidence="1">Uncharacterized protein</fullName>
    </submittedName>
</protein>